<protein>
    <submittedName>
        <fullName evidence="6">Kinase domain protein</fullName>
    </submittedName>
</protein>
<dbReference type="PROSITE" id="PS50011">
    <property type="entry name" value="PROTEIN_KINASE_DOM"/>
    <property type="match status" value="1"/>
</dbReference>
<dbReference type="SUPFAM" id="SSF56112">
    <property type="entry name" value="Protein kinase-like (PK-like)"/>
    <property type="match status" value="1"/>
</dbReference>
<evidence type="ECO:0000259" key="5">
    <source>
        <dbReference type="PROSITE" id="PS50011"/>
    </source>
</evidence>
<dbReference type="Proteomes" id="UP000050562">
    <property type="component" value="Unassembled WGS sequence"/>
</dbReference>
<name>A0A0Q0CXJ1_9PSED</name>
<evidence type="ECO:0000313" key="7">
    <source>
        <dbReference type="Proteomes" id="UP000050562"/>
    </source>
</evidence>
<dbReference type="AlphaFoldDB" id="A0A0Q0CXJ1"/>
<gene>
    <name evidence="6" type="ORF">ALO52_01218</name>
</gene>
<accession>A0A0Q0CXJ1</accession>
<dbReference type="InterPro" id="IPR008271">
    <property type="entry name" value="Ser/Thr_kinase_AS"/>
</dbReference>
<dbReference type="PROSITE" id="PS00108">
    <property type="entry name" value="PROTEIN_KINASE_ST"/>
    <property type="match status" value="1"/>
</dbReference>
<dbReference type="Gene3D" id="1.10.510.10">
    <property type="entry name" value="Transferase(Phosphotransferase) domain 1"/>
    <property type="match status" value="1"/>
</dbReference>
<dbReference type="GO" id="GO:0005524">
    <property type="term" value="F:ATP binding"/>
    <property type="evidence" value="ECO:0007669"/>
    <property type="project" value="UniProtKB-KW"/>
</dbReference>
<feature type="domain" description="Protein kinase" evidence="5">
    <location>
        <begin position="1"/>
        <end position="277"/>
    </location>
</feature>
<dbReference type="PANTHER" id="PTHR43289">
    <property type="entry name" value="MITOGEN-ACTIVATED PROTEIN KINASE KINASE KINASE 20-RELATED"/>
    <property type="match status" value="1"/>
</dbReference>
<dbReference type="PANTHER" id="PTHR43289:SF6">
    <property type="entry name" value="SERINE_THREONINE-PROTEIN KINASE NEKL-3"/>
    <property type="match status" value="1"/>
</dbReference>
<dbReference type="GO" id="GO:0004674">
    <property type="term" value="F:protein serine/threonine kinase activity"/>
    <property type="evidence" value="ECO:0007669"/>
    <property type="project" value="TreeGrafter"/>
</dbReference>
<proteinExistence type="predicted"/>
<keyword evidence="1" id="KW-0808">Transferase</keyword>
<evidence type="ECO:0000256" key="2">
    <source>
        <dbReference type="ARBA" id="ARBA00022741"/>
    </source>
</evidence>
<evidence type="ECO:0000256" key="3">
    <source>
        <dbReference type="ARBA" id="ARBA00022777"/>
    </source>
</evidence>
<keyword evidence="4" id="KW-0067">ATP-binding</keyword>
<comment type="caution">
    <text evidence="6">The sequence shown here is derived from an EMBL/GenBank/DDBJ whole genome shotgun (WGS) entry which is preliminary data.</text>
</comment>
<organism evidence="6 7">
    <name type="scientific">Pseudomonas syringae pv. primulae</name>
    <dbReference type="NCBI Taxonomy" id="251707"/>
    <lineage>
        <taxon>Bacteria</taxon>
        <taxon>Pseudomonadati</taxon>
        <taxon>Pseudomonadota</taxon>
        <taxon>Gammaproteobacteria</taxon>
        <taxon>Pseudomonadales</taxon>
        <taxon>Pseudomonadaceae</taxon>
        <taxon>Pseudomonas</taxon>
    </lineage>
</organism>
<dbReference type="InterPro" id="IPR000719">
    <property type="entry name" value="Prot_kinase_dom"/>
</dbReference>
<dbReference type="PATRIC" id="fig|251707.3.peg.1581"/>
<dbReference type="InterPro" id="IPR011009">
    <property type="entry name" value="Kinase-like_dom_sf"/>
</dbReference>
<evidence type="ECO:0000256" key="4">
    <source>
        <dbReference type="ARBA" id="ARBA00022840"/>
    </source>
</evidence>
<dbReference type="EMBL" id="LJRC01000252">
    <property type="protein sequence ID" value="KPY31572.1"/>
    <property type="molecule type" value="Genomic_DNA"/>
</dbReference>
<keyword evidence="3 6" id="KW-0418">Kinase</keyword>
<evidence type="ECO:0000313" key="6">
    <source>
        <dbReference type="EMBL" id="KPY31572.1"/>
    </source>
</evidence>
<keyword evidence="2" id="KW-0547">Nucleotide-binding</keyword>
<sequence length="458" mass="51419">MMEIKDVDAGGPPWNPRHEGIPVAWRYKGEGGNAHVWTDGTYAIKRLKPGASKEPVARFAREARLMAGMVGKTEPAIVPVVAVRKRLGELEIVMELFEGNLEEIIGEFAGQPGKAADALLVIVQTLIRLAARPLPVHHRDIKPENLLYRLREGKIQLALSDFGCAYLAADEQLTSTNCIVGAWAYRPPEYSLGRVAAVNEKADVFSLGKVLWAMVNGKQHIVFPGPVWFQDDFDLARQFPDAPGIHHTMVLVAQACNMRPEKRPTLSQLAGNMNHLISTTPQAKRAGGEERAYLKLHNEALREIHYQQRYAFMKQFVHAIRDDFVLAIGTLSNRLPTSALLRRWLKGARNYRPSPQALVDHIAEQDSQVSSLNVSFQNTRLIARFLLDRHLESTLFIVCVEDLTYRRSSSELMIFGSCDGLRAEARYPDGHAEKGPYQSQFMVRFLTKAMVQRGGQEY</sequence>
<dbReference type="SMART" id="SM00220">
    <property type="entry name" value="S_TKc"/>
    <property type="match status" value="1"/>
</dbReference>
<dbReference type="Pfam" id="PF00069">
    <property type="entry name" value="Pkinase"/>
    <property type="match status" value="1"/>
</dbReference>
<reference evidence="6 7" key="1">
    <citation type="submission" date="2015-09" db="EMBL/GenBank/DDBJ databases">
        <title>Genome announcement of multiple Pseudomonas syringae strains.</title>
        <authorList>
            <person name="Thakur S."/>
            <person name="Wang P.W."/>
            <person name="Gong Y."/>
            <person name="Weir B.S."/>
            <person name="Guttman D.S."/>
        </authorList>
    </citation>
    <scope>NUCLEOTIDE SEQUENCE [LARGE SCALE GENOMIC DNA]</scope>
    <source>
        <strain evidence="6 7">ICMP3956</strain>
    </source>
</reference>
<evidence type="ECO:0000256" key="1">
    <source>
        <dbReference type="ARBA" id="ARBA00022679"/>
    </source>
</evidence>